<organism evidence="2 3">
    <name type="scientific">Paenibacillus oceani</name>
    <dbReference type="NCBI Taxonomy" id="2772510"/>
    <lineage>
        <taxon>Bacteria</taxon>
        <taxon>Bacillati</taxon>
        <taxon>Bacillota</taxon>
        <taxon>Bacilli</taxon>
        <taxon>Bacillales</taxon>
        <taxon>Paenibacillaceae</taxon>
        <taxon>Paenibacillus</taxon>
    </lineage>
</organism>
<dbReference type="AlphaFoldDB" id="A0A927H3I8"/>
<sequence length="80" mass="9081">MLSILAVAVYLSSLALIGYRVVKIRFAKYNKENMGLLGILALLSYTTIEPLLLSLFFAVASLVLLLLYITLWIRFSKRTR</sequence>
<dbReference type="RefSeq" id="WP_190931154.1">
    <property type="nucleotide sequence ID" value="NZ_JACXJA010000043.1"/>
</dbReference>
<proteinExistence type="predicted"/>
<name>A0A927H3I8_9BACL</name>
<dbReference type="Proteomes" id="UP000639396">
    <property type="component" value="Unassembled WGS sequence"/>
</dbReference>
<dbReference type="EMBL" id="JACXJA010000043">
    <property type="protein sequence ID" value="MBD2865534.1"/>
    <property type="molecule type" value="Genomic_DNA"/>
</dbReference>
<reference evidence="2" key="1">
    <citation type="submission" date="2020-09" db="EMBL/GenBank/DDBJ databases">
        <title>A novel bacterium of genus Paenibacillus, isolated from South China Sea.</title>
        <authorList>
            <person name="Huang H."/>
            <person name="Mo K."/>
            <person name="Hu Y."/>
        </authorList>
    </citation>
    <scope>NUCLEOTIDE SEQUENCE</scope>
    <source>
        <strain evidence="2">IB182363</strain>
    </source>
</reference>
<keyword evidence="3" id="KW-1185">Reference proteome</keyword>
<evidence type="ECO:0000256" key="1">
    <source>
        <dbReference type="SAM" id="Phobius"/>
    </source>
</evidence>
<accession>A0A927H3I8</accession>
<keyword evidence="1" id="KW-1133">Transmembrane helix</keyword>
<keyword evidence="1" id="KW-0812">Transmembrane</keyword>
<evidence type="ECO:0000313" key="3">
    <source>
        <dbReference type="Proteomes" id="UP000639396"/>
    </source>
</evidence>
<feature type="transmembrane region" description="Helical" evidence="1">
    <location>
        <begin position="51"/>
        <end position="73"/>
    </location>
</feature>
<evidence type="ECO:0000313" key="2">
    <source>
        <dbReference type="EMBL" id="MBD2865534.1"/>
    </source>
</evidence>
<protein>
    <submittedName>
        <fullName evidence="2">Uncharacterized protein</fullName>
    </submittedName>
</protein>
<comment type="caution">
    <text evidence="2">The sequence shown here is derived from an EMBL/GenBank/DDBJ whole genome shotgun (WGS) entry which is preliminary data.</text>
</comment>
<keyword evidence="1" id="KW-0472">Membrane</keyword>
<gene>
    <name evidence="2" type="ORF">IDH45_26480</name>
</gene>